<reference evidence="1" key="1">
    <citation type="submission" date="2015-10" db="EMBL/GenBank/DDBJ databases">
        <authorList>
            <person name="Gilbert D.G."/>
        </authorList>
    </citation>
    <scope>NUCLEOTIDE SEQUENCE</scope>
</reference>
<name>A0A160TCW2_9ZZZZ</name>
<proteinExistence type="predicted"/>
<sequence length="44" mass="4455">MGALATAGQPLAFTTKPLGVPGHVSKKLLTPSESLSVFTALTTD</sequence>
<gene>
    <name evidence="1" type="ORF">MGWOODY_Tha2317</name>
</gene>
<dbReference type="AlphaFoldDB" id="A0A160TCW2"/>
<dbReference type="EMBL" id="CZQC01000033">
    <property type="protein sequence ID" value="CUS41017.1"/>
    <property type="molecule type" value="Genomic_DNA"/>
</dbReference>
<accession>A0A160TCW2</accession>
<protein>
    <submittedName>
        <fullName evidence="1">Uncharacterized protein</fullName>
    </submittedName>
</protein>
<evidence type="ECO:0000313" key="1">
    <source>
        <dbReference type="EMBL" id="CUS41017.1"/>
    </source>
</evidence>
<organism evidence="1">
    <name type="scientific">hydrothermal vent metagenome</name>
    <dbReference type="NCBI Taxonomy" id="652676"/>
    <lineage>
        <taxon>unclassified sequences</taxon>
        <taxon>metagenomes</taxon>
        <taxon>ecological metagenomes</taxon>
    </lineage>
</organism>